<dbReference type="GO" id="GO:0000981">
    <property type="term" value="F:DNA-binding transcription factor activity, RNA polymerase II-specific"/>
    <property type="evidence" value="ECO:0007669"/>
    <property type="project" value="InterPro"/>
</dbReference>
<comment type="caution">
    <text evidence="10">The sequence shown here is derived from an EMBL/GenBank/DDBJ whole genome shotgun (WGS) entry which is preliminary data.</text>
</comment>
<evidence type="ECO:0000256" key="5">
    <source>
        <dbReference type="ARBA" id="ARBA00023163"/>
    </source>
</evidence>
<dbReference type="InterPro" id="IPR036864">
    <property type="entry name" value="Zn2-C6_fun-type_DNA-bd_sf"/>
</dbReference>
<keyword evidence="2" id="KW-0862">Zinc</keyword>
<evidence type="ECO:0000313" key="10">
    <source>
        <dbReference type="EMBL" id="KAJ7734928.1"/>
    </source>
</evidence>
<dbReference type="Gene3D" id="4.10.240.10">
    <property type="entry name" value="Zn(2)-C6 fungal-type DNA-binding domain"/>
    <property type="match status" value="1"/>
</dbReference>
<protein>
    <recommendedName>
        <fullName evidence="7">Transcription activator of gluconeogenesis ERT1</fullName>
    </recommendedName>
</protein>
<proteinExistence type="predicted"/>
<keyword evidence="3" id="KW-0805">Transcription regulation</keyword>
<dbReference type="InterPro" id="IPR050335">
    <property type="entry name" value="ERT1_acuK_gluconeogen_tf"/>
</dbReference>
<keyword evidence="6" id="KW-0539">Nucleus</keyword>
<evidence type="ECO:0000256" key="4">
    <source>
        <dbReference type="ARBA" id="ARBA00023125"/>
    </source>
</evidence>
<keyword evidence="4" id="KW-0238">DNA-binding</keyword>
<dbReference type="GO" id="GO:0008270">
    <property type="term" value="F:zinc ion binding"/>
    <property type="evidence" value="ECO:0007669"/>
    <property type="project" value="InterPro"/>
</dbReference>
<evidence type="ECO:0000256" key="3">
    <source>
        <dbReference type="ARBA" id="ARBA00023015"/>
    </source>
</evidence>
<organism evidence="10 11">
    <name type="scientific">Mycena maculata</name>
    <dbReference type="NCBI Taxonomy" id="230809"/>
    <lineage>
        <taxon>Eukaryota</taxon>
        <taxon>Fungi</taxon>
        <taxon>Dikarya</taxon>
        <taxon>Basidiomycota</taxon>
        <taxon>Agaricomycotina</taxon>
        <taxon>Agaricomycetes</taxon>
        <taxon>Agaricomycetidae</taxon>
        <taxon>Agaricales</taxon>
        <taxon>Marasmiineae</taxon>
        <taxon>Mycenaceae</taxon>
        <taxon>Mycena</taxon>
    </lineage>
</organism>
<accession>A0AAD7I689</accession>
<dbReference type="SUPFAM" id="SSF57701">
    <property type="entry name" value="Zn2/Cys6 DNA-binding domain"/>
    <property type="match status" value="1"/>
</dbReference>
<evidence type="ECO:0000256" key="1">
    <source>
        <dbReference type="ARBA" id="ARBA00022723"/>
    </source>
</evidence>
<dbReference type="GO" id="GO:0003677">
    <property type="term" value="F:DNA binding"/>
    <property type="evidence" value="ECO:0007669"/>
    <property type="project" value="UniProtKB-KW"/>
</dbReference>
<keyword evidence="5" id="KW-0804">Transcription</keyword>
<gene>
    <name evidence="10" type="ORF">DFH07DRAFT_116800</name>
</gene>
<feature type="compositionally biased region" description="Basic residues" evidence="8">
    <location>
        <begin position="72"/>
        <end position="83"/>
    </location>
</feature>
<dbReference type="CDD" id="cd00067">
    <property type="entry name" value="GAL4"/>
    <property type="match status" value="1"/>
</dbReference>
<name>A0AAD7I689_9AGAR</name>
<keyword evidence="11" id="KW-1185">Reference proteome</keyword>
<dbReference type="SMART" id="SM00066">
    <property type="entry name" value="GAL4"/>
    <property type="match status" value="1"/>
</dbReference>
<sequence length="219" mass="23662">MGFTDGADGANNLPESPVNEFTTLSSAGTLHIQVKNACTNCQQSCKKCDEARPCLRCVKYGRGEECIDSARRERKKGAKRGPYKKRDGKGNIIASSGSPPQEDEPESSLPTVPPVPIPVGYTPGLCAQYPLPPGHKPGDVYYPLYYLAPVPQHAGQERESATQYPPQLFPASFMTPYSQPYPQYILHPGPGVQMAPHYSAPGSVTACVKPPEPQDSSET</sequence>
<evidence type="ECO:0000313" key="11">
    <source>
        <dbReference type="Proteomes" id="UP001215280"/>
    </source>
</evidence>
<evidence type="ECO:0000256" key="8">
    <source>
        <dbReference type="SAM" id="MobiDB-lite"/>
    </source>
</evidence>
<feature type="domain" description="Zn(2)-C6 fungal-type" evidence="9">
    <location>
        <begin position="37"/>
        <end position="66"/>
    </location>
</feature>
<evidence type="ECO:0000256" key="7">
    <source>
        <dbReference type="ARBA" id="ARBA00040903"/>
    </source>
</evidence>
<evidence type="ECO:0000256" key="2">
    <source>
        <dbReference type="ARBA" id="ARBA00022833"/>
    </source>
</evidence>
<dbReference type="Proteomes" id="UP001215280">
    <property type="component" value="Unassembled WGS sequence"/>
</dbReference>
<dbReference type="PROSITE" id="PS50048">
    <property type="entry name" value="ZN2_CY6_FUNGAL_2"/>
    <property type="match status" value="1"/>
</dbReference>
<keyword evidence="1" id="KW-0479">Metal-binding</keyword>
<dbReference type="InterPro" id="IPR001138">
    <property type="entry name" value="Zn2Cys6_DnaBD"/>
</dbReference>
<evidence type="ECO:0000259" key="9">
    <source>
        <dbReference type="PROSITE" id="PS50048"/>
    </source>
</evidence>
<reference evidence="10" key="1">
    <citation type="submission" date="2023-03" db="EMBL/GenBank/DDBJ databases">
        <title>Massive genome expansion in bonnet fungi (Mycena s.s.) driven by repeated elements and novel gene families across ecological guilds.</title>
        <authorList>
            <consortium name="Lawrence Berkeley National Laboratory"/>
            <person name="Harder C.B."/>
            <person name="Miyauchi S."/>
            <person name="Viragh M."/>
            <person name="Kuo A."/>
            <person name="Thoen E."/>
            <person name="Andreopoulos B."/>
            <person name="Lu D."/>
            <person name="Skrede I."/>
            <person name="Drula E."/>
            <person name="Henrissat B."/>
            <person name="Morin E."/>
            <person name="Kohler A."/>
            <person name="Barry K."/>
            <person name="LaButti K."/>
            <person name="Morin E."/>
            <person name="Salamov A."/>
            <person name="Lipzen A."/>
            <person name="Mereny Z."/>
            <person name="Hegedus B."/>
            <person name="Baldrian P."/>
            <person name="Stursova M."/>
            <person name="Weitz H."/>
            <person name="Taylor A."/>
            <person name="Grigoriev I.V."/>
            <person name="Nagy L.G."/>
            <person name="Martin F."/>
            <person name="Kauserud H."/>
        </authorList>
    </citation>
    <scope>NUCLEOTIDE SEQUENCE</scope>
    <source>
        <strain evidence="10">CBHHK188m</strain>
    </source>
</reference>
<dbReference type="AlphaFoldDB" id="A0AAD7I689"/>
<feature type="region of interest" description="Disordered" evidence="8">
    <location>
        <begin position="72"/>
        <end position="112"/>
    </location>
</feature>
<dbReference type="EMBL" id="JARJLG010000158">
    <property type="protein sequence ID" value="KAJ7734928.1"/>
    <property type="molecule type" value="Genomic_DNA"/>
</dbReference>
<dbReference type="PANTHER" id="PTHR47659:SF7">
    <property type="entry name" value="FUNGAL TRANSCRIPTIONAL REGULATORY PROTEIN, N-TERMINAL DOMAIN-CONTAINING PROTEIN"/>
    <property type="match status" value="1"/>
</dbReference>
<evidence type="ECO:0000256" key="6">
    <source>
        <dbReference type="ARBA" id="ARBA00023242"/>
    </source>
</evidence>
<dbReference type="PANTHER" id="PTHR47659">
    <property type="entry name" value="ZN(II)2CYS6 TRANSCRIPTION FACTOR (EUROFUNG)-RELATED"/>
    <property type="match status" value="1"/>
</dbReference>